<sequence>MIRSAALNLDSLKILKKHTVHSKNMSFEME</sequence>
<reference evidence="1" key="1">
    <citation type="submission" date="2014-11" db="EMBL/GenBank/DDBJ databases">
        <authorList>
            <person name="Amaro Gonzalez C."/>
        </authorList>
    </citation>
    <scope>NUCLEOTIDE SEQUENCE</scope>
</reference>
<protein>
    <submittedName>
        <fullName evidence="1">Uncharacterized protein</fullName>
    </submittedName>
</protein>
<evidence type="ECO:0000313" key="1">
    <source>
        <dbReference type="EMBL" id="JAH33788.1"/>
    </source>
</evidence>
<organism evidence="1">
    <name type="scientific">Anguilla anguilla</name>
    <name type="common">European freshwater eel</name>
    <name type="synonym">Muraena anguilla</name>
    <dbReference type="NCBI Taxonomy" id="7936"/>
    <lineage>
        <taxon>Eukaryota</taxon>
        <taxon>Metazoa</taxon>
        <taxon>Chordata</taxon>
        <taxon>Craniata</taxon>
        <taxon>Vertebrata</taxon>
        <taxon>Euteleostomi</taxon>
        <taxon>Actinopterygii</taxon>
        <taxon>Neopterygii</taxon>
        <taxon>Teleostei</taxon>
        <taxon>Anguilliformes</taxon>
        <taxon>Anguillidae</taxon>
        <taxon>Anguilla</taxon>
    </lineage>
</organism>
<reference evidence="1" key="2">
    <citation type="journal article" date="2015" name="Fish Shellfish Immunol.">
        <title>Early steps in the European eel (Anguilla anguilla)-Vibrio vulnificus interaction in the gills: Role of the RtxA13 toxin.</title>
        <authorList>
            <person name="Callol A."/>
            <person name="Pajuelo D."/>
            <person name="Ebbesson L."/>
            <person name="Teles M."/>
            <person name="MacKenzie S."/>
            <person name="Amaro C."/>
        </authorList>
    </citation>
    <scope>NUCLEOTIDE SEQUENCE</scope>
</reference>
<dbReference type="EMBL" id="GBXM01074789">
    <property type="protein sequence ID" value="JAH33788.1"/>
    <property type="molecule type" value="Transcribed_RNA"/>
</dbReference>
<accession>A0A0E9RZV9</accession>
<proteinExistence type="predicted"/>
<name>A0A0E9RZV9_ANGAN</name>
<dbReference type="AlphaFoldDB" id="A0A0E9RZV9"/>